<dbReference type="GO" id="GO:0004239">
    <property type="term" value="F:initiator methionyl aminopeptidase activity"/>
    <property type="evidence" value="ECO:0007669"/>
    <property type="project" value="UniProtKB-UniRule"/>
</dbReference>
<dbReference type="InterPro" id="IPR000994">
    <property type="entry name" value="Pept_M24"/>
</dbReference>
<evidence type="ECO:0000256" key="7">
    <source>
        <dbReference type="RuleBase" id="RU003653"/>
    </source>
</evidence>
<keyword evidence="2 6" id="KW-0031">Aminopeptidase</keyword>
<dbReference type="EC" id="3.4.11.18" evidence="6 7"/>
<feature type="binding site" evidence="6">
    <location>
        <position position="84"/>
    </location>
    <ligand>
        <name>substrate</name>
    </ligand>
</feature>
<comment type="caution">
    <text evidence="9">The sequence shown here is derived from an EMBL/GenBank/DDBJ whole genome shotgun (WGS) entry which is preliminary data.</text>
</comment>
<dbReference type="Pfam" id="PF00557">
    <property type="entry name" value="Peptidase_M24"/>
    <property type="match status" value="1"/>
</dbReference>
<dbReference type="PANTHER" id="PTHR43330">
    <property type="entry name" value="METHIONINE AMINOPEPTIDASE"/>
    <property type="match status" value="1"/>
</dbReference>
<protein>
    <recommendedName>
        <fullName evidence="6 7">Methionine aminopeptidase</fullName>
        <shortName evidence="6">MAP</shortName>
        <shortName evidence="6">MetAP</shortName>
        <ecNumber evidence="6 7">3.4.11.18</ecNumber>
    </recommendedName>
    <alternativeName>
        <fullName evidence="6">Peptidase M</fullName>
    </alternativeName>
</protein>
<accession>K6W8H7</accession>
<dbReference type="GO" id="GO:0070006">
    <property type="term" value="F:metalloaminopeptidase activity"/>
    <property type="evidence" value="ECO:0007669"/>
    <property type="project" value="UniProtKB-UniRule"/>
</dbReference>
<evidence type="ECO:0000259" key="8">
    <source>
        <dbReference type="Pfam" id="PF00557"/>
    </source>
</evidence>
<feature type="binding site" evidence="6">
    <location>
        <position position="112"/>
    </location>
    <ligand>
        <name>a divalent metal cation</name>
        <dbReference type="ChEBI" id="CHEBI:60240"/>
        <label>2</label>
        <note>catalytic</note>
    </ligand>
</feature>
<dbReference type="InterPro" id="IPR002467">
    <property type="entry name" value="Pept_M24A_MAP1"/>
</dbReference>
<dbReference type="PROSITE" id="PS00680">
    <property type="entry name" value="MAP_1"/>
    <property type="match status" value="1"/>
</dbReference>
<evidence type="ECO:0000256" key="6">
    <source>
        <dbReference type="HAMAP-Rule" id="MF_01974"/>
    </source>
</evidence>
<evidence type="ECO:0000256" key="2">
    <source>
        <dbReference type="ARBA" id="ARBA00022438"/>
    </source>
</evidence>
<comment type="catalytic activity">
    <reaction evidence="6 7">
        <text>Release of N-terminal amino acids, preferentially methionine, from peptides and arylamides.</text>
        <dbReference type="EC" id="3.4.11.18"/>
    </reaction>
</comment>
<evidence type="ECO:0000256" key="5">
    <source>
        <dbReference type="ARBA" id="ARBA00022801"/>
    </source>
</evidence>
<dbReference type="GO" id="GO:0006508">
    <property type="term" value="P:proteolysis"/>
    <property type="evidence" value="ECO:0007669"/>
    <property type="project" value="UniProtKB-KW"/>
</dbReference>
<dbReference type="Gene3D" id="3.90.230.10">
    <property type="entry name" value="Creatinase/methionine aminopeptidase superfamily"/>
    <property type="match status" value="1"/>
</dbReference>
<comment type="function">
    <text evidence="1 6">Removes the N-terminal methionine from nascent proteins. The N-terminal methionine is often cleaved when the second residue in the primary sequence is small and uncharged (Met-Ala-, Cys, Gly, Pro, Ser, Thr, or Val). Requires deformylation of the N(alpha)-formylated initiator methionine before it can be hydrolyzed.</text>
</comment>
<dbReference type="PRINTS" id="PR00599">
    <property type="entry name" value="MAPEPTIDASE"/>
</dbReference>
<keyword evidence="4 6" id="KW-0479">Metal-binding</keyword>
<dbReference type="InterPro" id="IPR036005">
    <property type="entry name" value="Creatinase/aminopeptidase-like"/>
</dbReference>
<dbReference type="NCBIfam" id="TIGR00500">
    <property type="entry name" value="met_pdase_I"/>
    <property type="match status" value="1"/>
</dbReference>
<dbReference type="AlphaFoldDB" id="K6W8H7"/>
<dbReference type="Proteomes" id="UP000008495">
    <property type="component" value="Unassembled WGS sequence"/>
</dbReference>
<dbReference type="SUPFAM" id="SSF55920">
    <property type="entry name" value="Creatinase/aminopeptidase"/>
    <property type="match status" value="1"/>
</dbReference>
<proteinExistence type="inferred from homology"/>
<dbReference type="STRING" id="100225.SAMN05421595_0642"/>
<feature type="binding site" evidence="6">
    <location>
        <position position="112"/>
    </location>
    <ligand>
        <name>a divalent metal cation</name>
        <dbReference type="ChEBI" id="CHEBI:60240"/>
        <label>1</label>
    </ligand>
</feature>
<comment type="similarity">
    <text evidence="6">Belongs to the peptidase M24A family. Methionine aminopeptidase type 1 subfamily.</text>
</comment>
<gene>
    <name evidence="6 9" type="primary">map</name>
    <name evidence="9" type="ORF">AUCHE_08_03660</name>
</gene>
<reference evidence="9 10" key="1">
    <citation type="submission" date="2012-08" db="EMBL/GenBank/DDBJ databases">
        <title>Whole genome shotgun sequence of Austwickia chelonae NBRC 105200.</title>
        <authorList>
            <person name="Yoshida I."/>
            <person name="Hosoyama A."/>
            <person name="Tsuchikane K."/>
            <person name="Katsumata H."/>
            <person name="Ando Y."/>
            <person name="Ohji S."/>
            <person name="Hamada M."/>
            <person name="Tamura T."/>
            <person name="Yamazoe A."/>
            <person name="Yamazaki S."/>
            <person name="Fujita N."/>
        </authorList>
    </citation>
    <scope>NUCLEOTIDE SEQUENCE [LARGE SCALE GENOMIC DNA]</scope>
    <source>
        <strain evidence="9 10">NBRC 105200</strain>
    </source>
</reference>
<evidence type="ECO:0000313" key="9">
    <source>
        <dbReference type="EMBL" id="GAB78122.1"/>
    </source>
</evidence>
<dbReference type="InterPro" id="IPR001714">
    <property type="entry name" value="Pept_M24_MAP"/>
</dbReference>
<keyword evidence="10" id="KW-1185">Reference proteome</keyword>
<evidence type="ECO:0000256" key="4">
    <source>
        <dbReference type="ARBA" id="ARBA00022723"/>
    </source>
</evidence>
<dbReference type="RefSeq" id="WP_006502876.1">
    <property type="nucleotide sequence ID" value="NZ_BAGZ01000008.1"/>
</dbReference>
<evidence type="ECO:0000256" key="1">
    <source>
        <dbReference type="ARBA" id="ARBA00002521"/>
    </source>
</evidence>
<keyword evidence="3 6" id="KW-0645">Protease</keyword>
<organism evidence="9 10">
    <name type="scientific">Austwickia chelonae NBRC 105200</name>
    <dbReference type="NCBI Taxonomy" id="1184607"/>
    <lineage>
        <taxon>Bacteria</taxon>
        <taxon>Bacillati</taxon>
        <taxon>Actinomycetota</taxon>
        <taxon>Actinomycetes</taxon>
        <taxon>Micrococcales</taxon>
        <taxon>Dermatophilaceae</taxon>
        <taxon>Austwickia</taxon>
    </lineage>
</organism>
<evidence type="ECO:0000256" key="3">
    <source>
        <dbReference type="ARBA" id="ARBA00022670"/>
    </source>
</evidence>
<feature type="binding site" evidence="6">
    <location>
        <position position="217"/>
    </location>
    <ligand>
        <name>a divalent metal cation</name>
        <dbReference type="ChEBI" id="CHEBI:60240"/>
        <label>2</label>
        <note>catalytic</note>
    </ligand>
</feature>
<name>K6W8H7_9MICO</name>
<dbReference type="PANTHER" id="PTHR43330:SF27">
    <property type="entry name" value="METHIONINE AMINOPEPTIDASE"/>
    <property type="match status" value="1"/>
</dbReference>
<feature type="domain" description="Peptidase M24" evidence="8">
    <location>
        <begin position="20"/>
        <end position="255"/>
    </location>
</feature>
<comment type="cofactor">
    <cofactor evidence="6">
        <name>Co(2+)</name>
        <dbReference type="ChEBI" id="CHEBI:48828"/>
    </cofactor>
    <cofactor evidence="6">
        <name>Zn(2+)</name>
        <dbReference type="ChEBI" id="CHEBI:29105"/>
    </cofactor>
    <cofactor evidence="6">
        <name>Mn(2+)</name>
        <dbReference type="ChEBI" id="CHEBI:29035"/>
    </cofactor>
    <cofactor evidence="6">
        <name>Fe(2+)</name>
        <dbReference type="ChEBI" id="CHEBI:29033"/>
    </cofactor>
    <text evidence="6">Binds 2 divalent metal cations per subunit. Has a high-affinity and a low affinity metal-binding site. The true nature of the physiological cofactor is under debate. The enzyme is active with cobalt, zinc, manganese or divalent iron ions. Most likely, methionine aminopeptidases function as mononuclear Fe(2+)-metalloproteases under physiological conditions, and the catalytically relevant metal-binding site has been assigned to the histidine-containing high-affinity site.</text>
</comment>
<dbReference type="HAMAP" id="MF_01974">
    <property type="entry name" value="MetAP_1"/>
    <property type="match status" value="1"/>
</dbReference>
<sequence length="282" mass="29702">MMFGRREVLEPKTREQILMMRHAGLVVHAALATVQDQAQSGITTLELDEIARSVILSKGGMPSFPGVPGYEHTLCISVNHAVVHGIPNDKKLADGDLVSVDCGAIVDGWHGDSAVSFIVGGRASASEKALALMDSTESSLWAGIAALKIDGVLNDVGGAIEDEIDRLADIHDLDMAIVDGYTGHGIGREMHMAPDVYNYRIKGRTPKVCEGATIAIEPMVALGSGDTSVLEDGWTVVTADGGLAAHWEHTVAVTEAGVWVLTAEDGGKSRLGSMGVRCGHLD</sequence>
<keyword evidence="5 6" id="KW-0378">Hydrolase</keyword>
<dbReference type="eggNOG" id="COG0024">
    <property type="taxonomic scope" value="Bacteria"/>
</dbReference>
<feature type="binding site" evidence="6">
    <location>
        <position position="184"/>
    </location>
    <ligand>
        <name>a divalent metal cation</name>
        <dbReference type="ChEBI" id="CHEBI:60240"/>
        <label>2</label>
        <note>catalytic</note>
    </ligand>
</feature>
<feature type="binding site" evidence="6">
    <location>
        <position position="248"/>
    </location>
    <ligand>
        <name>a divalent metal cation</name>
        <dbReference type="ChEBI" id="CHEBI:60240"/>
        <label>1</label>
    </ligand>
</feature>
<dbReference type="GO" id="GO:0046872">
    <property type="term" value="F:metal ion binding"/>
    <property type="evidence" value="ECO:0007669"/>
    <property type="project" value="UniProtKB-UniRule"/>
</dbReference>
<feature type="binding site" evidence="6">
    <location>
        <position position="101"/>
    </location>
    <ligand>
        <name>a divalent metal cation</name>
        <dbReference type="ChEBI" id="CHEBI:60240"/>
        <label>1</label>
    </ligand>
</feature>
<feature type="binding site" evidence="6">
    <location>
        <position position="191"/>
    </location>
    <ligand>
        <name>substrate</name>
    </ligand>
</feature>
<evidence type="ECO:0000313" key="10">
    <source>
        <dbReference type="Proteomes" id="UP000008495"/>
    </source>
</evidence>
<dbReference type="EMBL" id="BAGZ01000008">
    <property type="protein sequence ID" value="GAB78122.1"/>
    <property type="molecule type" value="Genomic_DNA"/>
</dbReference>
<dbReference type="CDD" id="cd01086">
    <property type="entry name" value="MetAP1"/>
    <property type="match status" value="1"/>
</dbReference>
<comment type="subunit">
    <text evidence="6">Monomer.</text>
</comment>
<feature type="binding site" evidence="6">
    <location>
        <position position="248"/>
    </location>
    <ligand>
        <name>a divalent metal cation</name>
        <dbReference type="ChEBI" id="CHEBI:60240"/>
        <label>2</label>
        <note>catalytic</note>
    </ligand>
</feature>
<dbReference type="GO" id="GO:0005829">
    <property type="term" value="C:cytosol"/>
    <property type="evidence" value="ECO:0007669"/>
    <property type="project" value="TreeGrafter"/>
</dbReference>